<dbReference type="CDD" id="cd08653">
    <property type="entry name" value="FMT_core_like_3"/>
    <property type="match status" value="1"/>
</dbReference>
<dbReference type="Proteomes" id="UP000320593">
    <property type="component" value="Unassembled WGS sequence"/>
</dbReference>
<dbReference type="EMBL" id="VLLF01000001">
    <property type="protein sequence ID" value="TWI93043.1"/>
    <property type="molecule type" value="Genomic_DNA"/>
</dbReference>
<dbReference type="Gene3D" id="3.40.50.170">
    <property type="entry name" value="Formyl transferase, N-terminal domain"/>
    <property type="match status" value="1"/>
</dbReference>
<dbReference type="SUPFAM" id="SSF53328">
    <property type="entry name" value="Formyltransferase"/>
    <property type="match status" value="1"/>
</dbReference>
<dbReference type="OrthoDB" id="5355061at2"/>
<sequence>MRIVILTDNSDRHFYFCNKIIAETGGVVGVVTGGKEIRRSAAEEFKRAWGRHFARTVQKRVFQVLYKNAGLTVKAEKKRAEKAAFGGETQRFADRYNHLHLAAVGPDDRSINDARFVELVRAQKPDLIVVMGTCLIGRRLMDCAPLVLNMHTGLSPYYRGGRTNFWPFVEGEPGYFGVTIHKMSGGIDAGDILHSRRIAVSAGDDFGTINSRAIVTGTDLMIDVIRRVSDGSAAFLPQWTCGRLYFDKDWDFRKASVYLRNRDRVVQAAIAQQDDGGASDIATVDNGKQVFG</sequence>
<keyword evidence="7" id="KW-1185">Reference proteome</keyword>
<dbReference type="EC" id="2.1.2.2" evidence="2"/>
<comment type="pathway">
    <text evidence="1">Purine metabolism; IMP biosynthesis via de novo pathway; N(2)-formyl-N(1)-(5-phospho-D-ribosyl)glycinamide from N(1)-(5-phospho-D-ribosyl)glycinamide (10-formyl THF route): step 1/1.</text>
</comment>
<keyword evidence="3 6" id="KW-0808">Transferase</keyword>
<reference evidence="6 7" key="1">
    <citation type="submission" date="2019-07" db="EMBL/GenBank/DDBJ databases">
        <title>Genomic Encyclopedia of Archaeal and Bacterial Type Strains, Phase II (KMG-II): from individual species to whole genera.</title>
        <authorList>
            <person name="Goeker M."/>
        </authorList>
    </citation>
    <scope>NUCLEOTIDE SEQUENCE [LARGE SCALE GENOMIC DNA]</scope>
    <source>
        <strain evidence="6 7">ATCC BAA-252</strain>
    </source>
</reference>
<dbReference type="AlphaFoldDB" id="A0A562TI51"/>
<dbReference type="RefSeq" id="WP_145340549.1">
    <property type="nucleotide sequence ID" value="NZ_SMLY01000087.1"/>
</dbReference>
<organism evidence="6 7">
    <name type="scientific">Roseibium hamelinense</name>
    <dbReference type="NCBI Taxonomy" id="150831"/>
    <lineage>
        <taxon>Bacteria</taxon>
        <taxon>Pseudomonadati</taxon>
        <taxon>Pseudomonadota</taxon>
        <taxon>Alphaproteobacteria</taxon>
        <taxon>Hyphomicrobiales</taxon>
        <taxon>Stappiaceae</taxon>
        <taxon>Roseibium</taxon>
    </lineage>
</organism>
<gene>
    <name evidence="6" type="ORF">JM93_00596</name>
</gene>
<feature type="domain" description="Formyl transferase N-terminal" evidence="5">
    <location>
        <begin position="106"/>
        <end position="225"/>
    </location>
</feature>
<dbReference type="GO" id="GO:0004644">
    <property type="term" value="F:phosphoribosylglycinamide formyltransferase activity"/>
    <property type="evidence" value="ECO:0007669"/>
    <property type="project" value="UniProtKB-EC"/>
</dbReference>
<dbReference type="Pfam" id="PF00551">
    <property type="entry name" value="Formyl_trans_N"/>
    <property type="match status" value="1"/>
</dbReference>
<name>A0A562TI51_9HYPH</name>
<dbReference type="PANTHER" id="PTHR43369">
    <property type="entry name" value="PHOSPHORIBOSYLGLYCINAMIDE FORMYLTRANSFERASE"/>
    <property type="match status" value="1"/>
</dbReference>
<protein>
    <recommendedName>
        <fullName evidence="2">phosphoribosylglycinamide formyltransferase 1</fullName>
        <ecNumber evidence="2">2.1.2.2</ecNumber>
    </recommendedName>
</protein>
<dbReference type="GO" id="GO:0006189">
    <property type="term" value="P:'de novo' IMP biosynthetic process"/>
    <property type="evidence" value="ECO:0007669"/>
    <property type="project" value="TreeGrafter"/>
</dbReference>
<evidence type="ECO:0000313" key="7">
    <source>
        <dbReference type="Proteomes" id="UP000320593"/>
    </source>
</evidence>
<evidence type="ECO:0000256" key="3">
    <source>
        <dbReference type="ARBA" id="ARBA00022679"/>
    </source>
</evidence>
<comment type="caution">
    <text evidence="6">The sequence shown here is derived from an EMBL/GenBank/DDBJ whole genome shotgun (WGS) entry which is preliminary data.</text>
</comment>
<dbReference type="PANTHER" id="PTHR43369:SF2">
    <property type="entry name" value="PHOSPHORIBOSYLGLYCINAMIDE FORMYLTRANSFERASE"/>
    <property type="match status" value="1"/>
</dbReference>
<evidence type="ECO:0000259" key="5">
    <source>
        <dbReference type="Pfam" id="PF00551"/>
    </source>
</evidence>
<evidence type="ECO:0000256" key="4">
    <source>
        <dbReference type="ARBA" id="ARBA00022755"/>
    </source>
</evidence>
<evidence type="ECO:0000256" key="2">
    <source>
        <dbReference type="ARBA" id="ARBA00012254"/>
    </source>
</evidence>
<evidence type="ECO:0000313" key="6">
    <source>
        <dbReference type="EMBL" id="TWI93043.1"/>
    </source>
</evidence>
<keyword evidence="4" id="KW-0658">Purine biosynthesis</keyword>
<dbReference type="GO" id="GO:0005737">
    <property type="term" value="C:cytoplasm"/>
    <property type="evidence" value="ECO:0007669"/>
    <property type="project" value="TreeGrafter"/>
</dbReference>
<proteinExistence type="predicted"/>
<dbReference type="InterPro" id="IPR002376">
    <property type="entry name" value="Formyl_transf_N"/>
</dbReference>
<accession>A0A562TI51</accession>
<dbReference type="InterPro" id="IPR036477">
    <property type="entry name" value="Formyl_transf_N_sf"/>
</dbReference>
<evidence type="ECO:0000256" key="1">
    <source>
        <dbReference type="ARBA" id="ARBA00005054"/>
    </source>
</evidence>